<proteinExistence type="predicted"/>
<protein>
    <submittedName>
        <fullName evidence="2">Uncharacterized protein</fullName>
    </submittedName>
</protein>
<comment type="caution">
    <text evidence="2">The sequence shown here is derived from an EMBL/GenBank/DDBJ whole genome shotgun (WGS) entry which is preliminary data.</text>
</comment>
<dbReference type="STRING" id="9838.ENSCDRP00005017549"/>
<sequence>MAAAAPAAGPGAPLSPDELLPKGDAEKPEEELEEEDDEELDETLSERLASGLRLELLLISPSSWLKKCTGFPGQPSALATGWGLWRTEQELISSAYFGC</sequence>
<dbReference type="AlphaFoldDB" id="A0A5N4CQW0"/>
<gene>
    <name evidence="2" type="ORF">Cadr_000024272</name>
</gene>
<dbReference type="Proteomes" id="UP000299084">
    <property type="component" value="Unassembled WGS sequence"/>
</dbReference>
<feature type="region of interest" description="Disordered" evidence="1">
    <location>
        <begin position="1"/>
        <end position="44"/>
    </location>
</feature>
<accession>A0A5N4CQW0</accession>
<feature type="compositionally biased region" description="Low complexity" evidence="1">
    <location>
        <begin position="1"/>
        <end position="12"/>
    </location>
</feature>
<keyword evidence="3" id="KW-1185">Reference proteome</keyword>
<evidence type="ECO:0000313" key="2">
    <source>
        <dbReference type="EMBL" id="KAB1260964.1"/>
    </source>
</evidence>
<organism evidence="2 3">
    <name type="scientific">Camelus dromedarius</name>
    <name type="common">Dromedary</name>
    <name type="synonym">Arabian camel</name>
    <dbReference type="NCBI Taxonomy" id="9838"/>
    <lineage>
        <taxon>Eukaryota</taxon>
        <taxon>Metazoa</taxon>
        <taxon>Chordata</taxon>
        <taxon>Craniata</taxon>
        <taxon>Vertebrata</taxon>
        <taxon>Euteleostomi</taxon>
        <taxon>Mammalia</taxon>
        <taxon>Eutheria</taxon>
        <taxon>Laurasiatheria</taxon>
        <taxon>Artiodactyla</taxon>
        <taxon>Tylopoda</taxon>
        <taxon>Camelidae</taxon>
        <taxon>Camelus</taxon>
    </lineage>
</organism>
<name>A0A5N4CQW0_CAMDR</name>
<dbReference type="EMBL" id="JWIN03000021">
    <property type="protein sequence ID" value="KAB1260964.1"/>
    <property type="molecule type" value="Genomic_DNA"/>
</dbReference>
<feature type="compositionally biased region" description="Acidic residues" evidence="1">
    <location>
        <begin position="27"/>
        <end position="43"/>
    </location>
</feature>
<reference evidence="2 3" key="1">
    <citation type="journal article" date="2019" name="Mol. Ecol. Resour.">
        <title>Improving Illumina assemblies with Hi-C and long reads: an example with the North African dromedary.</title>
        <authorList>
            <person name="Elbers J.P."/>
            <person name="Rogers M.F."/>
            <person name="Perelman P.L."/>
            <person name="Proskuryakova A.A."/>
            <person name="Serdyukova N.A."/>
            <person name="Johnson W.E."/>
            <person name="Horin P."/>
            <person name="Corander J."/>
            <person name="Murphy D."/>
            <person name="Burger P.A."/>
        </authorList>
    </citation>
    <scope>NUCLEOTIDE SEQUENCE [LARGE SCALE GENOMIC DNA]</scope>
    <source>
        <strain evidence="2">Drom800</strain>
        <tissue evidence="2">Blood</tissue>
    </source>
</reference>
<evidence type="ECO:0000256" key="1">
    <source>
        <dbReference type="SAM" id="MobiDB-lite"/>
    </source>
</evidence>
<evidence type="ECO:0000313" key="3">
    <source>
        <dbReference type="Proteomes" id="UP000299084"/>
    </source>
</evidence>